<evidence type="ECO:0000259" key="10">
    <source>
        <dbReference type="Pfam" id="PF22600"/>
    </source>
</evidence>
<dbReference type="GO" id="GO:0031123">
    <property type="term" value="P:RNA 3'-end processing"/>
    <property type="evidence" value="ECO:0007669"/>
    <property type="project" value="TreeGrafter"/>
</dbReference>
<evidence type="ECO:0000256" key="1">
    <source>
        <dbReference type="ARBA" id="ARBA00001936"/>
    </source>
</evidence>
<dbReference type="Proteomes" id="UP000789831">
    <property type="component" value="Unassembled WGS sequence"/>
</dbReference>
<protein>
    <recommendedName>
        <fullName evidence="4">polynucleotide adenylyltransferase</fullName>
        <ecNumber evidence="4">2.7.7.19</ecNumber>
    </recommendedName>
</protein>
<feature type="region of interest" description="Disordered" evidence="8">
    <location>
        <begin position="934"/>
        <end position="962"/>
    </location>
</feature>
<comment type="cofactor">
    <cofactor evidence="1">
        <name>Mn(2+)</name>
        <dbReference type="ChEBI" id="CHEBI:29035"/>
    </cofactor>
</comment>
<feature type="compositionally biased region" description="Polar residues" evidence="8">
    <location>
        <begin position="471"/>
        <end position="482"/>
    </location>
</feature>
<feature type="compositionally biased region" description="Polar residues" evidence="8">
    <location>
        <begin position="442"/>
        <end position="453"/>
    </location>
</feature>
<dbReference type="EC" id="2.7.7.19" evidence="4"/>
<evidence type="ECO:0000313" key="12">
    <source>
        <dbReference type="Proteomes" id="UP000789831"/>
    </source>
</evidence>
<feature type="region of interest" description="Disordered" evidence="8">
    <location>
        <begin position="550"/>
        <end position="584"/>
    </location>
</feature>
<dbReference type="InterPro" id="IPR002058">
    <property type="entry name" value="PAP_assoc"/>
</dbReference>
<dbReference type="GO" id="GO:0010605">
    <property type="term" value="P:negative regulation of macromolecule metabolic process"/>
    <property type="evidence" value="ECO:0007669"/>
    <property type="project" value="UniProtKB-ARBA"/>
</dbReference>
<feature type="domain" description="PAP-associated" evidence="9">
    <location>
        <begin position="343"/>
        <end position="396"/>
    </location>
</feature>
<proteinExistence type="inferred from homology"/>
<dbReference type="PANTHER" id="PTHR12271:SF113">
    <property type="entry name" value="POLY(A) RNA POLYMERASE CID11"/>
    <property type="match status" value="1"/>
</dbReference>
<dbReference type="Gene3D" id="1.10.1410.10">
    <property type="match status" value="1"/>
</dbReference>
<feature type="region of interest" description="Disordered" evidence="8">
    <location>
        <begin position="596"/>
        <end position="615"/>
    </location>
</feature>
<name>A0A9N8UW31_9GLOM</name>
<dbReference type="GO" id="GO:0046872">
    <property type="term" value="F:metal ion binding"/>
    <property type="evidence" value="ECO:0007669"/>
    <property type="project" value="UniProtKB-KW"/>
</dbReference>
<evidence type="ECO:0000259" key="9">
    <source>
        <dbReference type="Pfam" id="PF03828"/>
    </source>
</evidence>
<feature type="domain" description="Poly(A) RNA polymerase mitochondrial-like central palm" evidence="10">
    <location>
        <begin position="121"/>
        <end position="252"/>
    </location>
</feature>
<dbReference type="Pfam" id="PF22600">
    <property type="entry name" value="MTPAP-like_central"/>
    <property type="match status" value="1"/>
</dbReference>
<dbReference type="SUPFAM" id="SSF81631">
    <property type="entry name" value="PAP/OAS1 substrate-binding domain"/>
    <property type="match status" value="1"/>
</dbReference>
<evidence type="ECO:0000256" key="4">
    <source>
        <dbReference type="ARBA" id="ARBA00012388"/>
    </source>
</evidence>
<keyword evidence="6" id="KW-0479">Metal-binding</keyword>
<evidence type="ECO:0000256" key="6">
    <source>
        <dbReference type="ARBA" id="ARBA00022723"/>
    </source>
</evidence>
<feature type="region of interest" description="Disordered" evidence="8">
    <location>
        <begin position="975"/>
        <end position="995"/>
    </location>
</feature>
<evidence type="ECO:0000256" key="2">
    <source>
        <dbReference type="ARBA" id="ARBA00001946"/>
    </source>
</evidence>
<keyword evidence="5" id="KW-0808">Transferase</keyword>
<dbReference type="InterPro" id="IPR043519">
    <property type="entry name" value="NT_sf"/>
</dbReference>
<dbReference type="PANTHER" id="PTHR12271">
    <property type="entry name" value="POLY A POLYMERASE CID PAP -RELATED"/>
    <property type="match status" value="1"/>
</dbReference>
<accession>A0A9N8UW31</accession>
<reference evidence="11" key="1">
    <citation type="submission" date="2021-06" db="EMBL/GenBank/DDBJ databases">
        <authorList>
            <person name="Kallberg Y."/>
            <person name="Tangrot J."/>
            <person name="Rosling A."/>
        </authorList>
    </citation>
    <scope>NUCLEOTIDE SEQUENCE</scope>
    <source>
        <strain evidence="11">MT106</strain>
    </source>
</reference>
<evidence type="ECO:0000256" key="7">
    <source>
        <dbReference type="ARBA" id="ARBA00022842"/>
    </source>
</evidence>
<dbReference type="AlphaFoldDB" id="A0A9N8UW31"/>
<keyword evidence="12" id="KW-1185">Reference proteome</keyword>
<dbReference type="GO" id="GO:1990817">
    <property type="term" value="F:poly(A) RNA polymerase activity"/>
    <property type="evidence" value="ECO:0007669"/>
    <property type="project" value="UniProtKB-EC"/>
</dbReference>
<dbReference type="InterPro" id="IPR054708">
    <property type="entry name" value="MTPAP-like_central"/>
</dbReference>
<comment type="cofactor">
    <cofactor evidence="2">
        <name>Mg(2+)</name>
        <dbReference type="ChEBI" id="CHEBI:18420"/>
    </cofactor>
</comment>
<dbReference type="Pfam" id="PF03828">
    <property type="entry name" value="PAP_assoc"/>
    <property type="match status" value="1"/>
</dbReference>
<feature type="region of interest" description="Disordered" evidence="8">
    <location>
        <begin position="442"/>
        <end position="482"/>
    </location>
</feature>
<sequence length="1183" mass="134608">MTLEATSQSQPKPTISPQIISVSNNVIELHDSSNEPIRENTEDIHTLSSPKFSYLHNNAIVNTTEPDIRKVVSLPNTVSHHKHNNQSHKYGNDNGLKIHTSLAKVNQSKPIMLSQQSEDTLSVDMLALYEELLPTAESIRRKEIFTNKIQLILNSEFPEYGIEVHAFGSFKNDLGSSDSDVDLCVTTEWNGLQQVQVLARLFRRHGMKQVSCIPKAKVPIVKLWDPELRIACDVNVNNTLALHNTRLIKTYVNIDPRVRPLAMIIKYWAKQRAINDAAKGGTISTYTWTLMVLNFMQMRAQPILPILHQMETGTEHIYVDGCDTTFYDDVESLRGFGDANKESLGGLLFAFFRRFAYEFDYNNHVISIRYGKDLTKAEKGWVSRGWLLCVEEPFNTARNLGNSADEVTVRGLIGEFRRAFSILYNKVNLAYCYKQYRFPTDNNHNQVSSSRNTLQNNKNKSNDKQDNSLNGRASVNSNIGQKNIQLNNTKRINGFMANNNNGRDHILFSNGQVNNEEFNNRFMKGSPINGWYNNGYVSKQRFKEQNNGRRYDNYYNKQSNHHYNNQQSNGNYRNNRNYKSSGYMQTQRNNPLAESNLHINTNHHPSYNHDQNHRPPFSNSTIQTVDDDKIRGDAITCDHIAGNGDFSRFSPERELSTNVLLDEYLNGNHSNNVGVFSGNIFKDDVISYMDNNNSQSVQKREESMHGGHLHRSPNNNNSVTSGNVIKDDAIIYCSIADKNISQLNHNESGQFVYYDSKSSSFELLQLLHRPTHCETDQCNNSTYYQHEYTEESAKSTHFEQDNNALIHYEYESQPSVPKYDNGSVIRSSDALITASGDKSGCDSKENKVVVNFVIESINQNLRDETCLQSANSSINQSEDSKRVSATKTPLFFGSISVGSSCTTQQKSIKENNTNSIKNVGVVRKAIHVDIPFKLDPNKEQDGKMSNTTKTRNLQSHQIAEKDHRIQIRYQGISQQNLRSRQGEQPNNVNSGKCLPYKRIFSTPKETQAQKSYNNNIQFQKHSSNSQQLSSPILKTPQVQETNEIKSQYHLRENPKSLERGELSRKQLPSITQTHQVTYTPQSSQYNVLAFKERQIQQLHHNYLVSSPSQERQFKETAQSKKRLLTDQTAFPTLQEAYALQSSTIKSKSSTKKELDLLKVAQSKAKKVDLSKGLISSLKPPPKN</sequence>
<dbReference type="Gene3D" id="3.30.460.10">
    <property type="entry name" value="Beta Polymerase, domain 2"/>
    <property type="match status" value="1"/>
</dbReference>
<organism evidence="11 12">
    <name type="scientific">Ambispora gerdemannii</name>
    <dbReference type="NCBI Taxonomy" id="144530"/>
    <lineage>
        <taxon>Eukaryota</taxon>
        <taxon>Fungi</taxon>
        <taxon>Fungi incertae sedis</taxon>
        <taxon>Mucoromycota</taxon>
        <taxon>Glomeromycotina</taxon>
        <taxon>Glomeromycetes</taxon>
        <taxon>Archaeosporales</taxon>
        <taxon>Ambisporaceae</taxon>
        <taxon>Ambispora</taxon>
    </lineage>
</organism>
<evidence type="ECO:0000256" key="3">
    <source>
        <dbReference type="ARBA" id="ARBA00008593"/>
    </source>
</evidence>
<dbReference type="CDD" id="cd05402">
    <property type="entry name" value="NT_PAP_TUTase"/>
    <property type="match status" value="1"/>
</dbReference>
<gene>
    <name evidence="11" type="ORF">AGERDE_LOCUS231</name>
</gene>
<comment type="caution">
    <text evidence="11">The sequence shown here is derived from an EMBL/GenBank/DDBJ whole genome shotgun (WGS) entry which is preliminary data.</text>
</comment>
<feature type="compositionally biased region" description="Polar residues" evidence="8">
    <location>
        <begin position="943"/>
        <end position="957"/>
    </location>
</feature>
<dbReference type="SUPFAM" id="SSF81301">
    <property type="entry name" value="Nucleotidyltransferase"/>
    <property type="match status" value="1"/>
</dbReference>
<feature type="compositionally biased region" description="Polar residues" evidence="8">
    <location>
        <begin position="596"/>
        <end position="609"/>
    </location>
</feature>
<evidence type="ECO:0000256" key="5">
    <source>
        <dbReference type="ARBA" id="ARBA00022679"/>
    </source>
</evidence>
<evidence type="ECO:0000256" key="8">
    <source>
        <dbReference type="SAM" id="MobiDB-lite"/>
    </source>
</evidence>
<feature type="compositionally biased region" description="Low complexity" evidence="8">
    <location>
        <begin position="553"/>
        <end position="583"/>
    </location>
</feature>
<evidence type="ECO:0000313" key="11">
    <source>
        <dbReference type="EMBL" id="CAG8433769.1"/>
    </source>
</evidence>
<feature type="region of interest" description="Disordered" evidence="8">
    <location>
        <begin position="1019"/>
        <end position="1038"/>
    </location>
</feature>
<dbReference type="EMBL" id="CAJVPL010000010">
    <property type="protein sequence ID" value="CAG8433769.1"/>
    <property type="molecule type" value="Genomic_DNA"/>
</dbReference>
<keyword evidence="7" id="KW-0460">Magnesium</keyword>
<dbReference type="OrthoDB" id="2274644at2759"/>
<comment type="similarity">
    <text evidence="3">Belongs to the DNA polymerase type-B-like family.</text>
</comment>
<feature type="compositionally biased region" description="Polar residues" evidence="8">
    <location>
        <begin position="975"/>
        <end position="990"/>
    </location>
</feature>